<evidence type="ECO:0000313" key="3">
    <source>
        <dbReference type="Proteomes" id="UP000518300"/>
    </source>
</evidence>
<organism evidence="2 3">
    <name type="scientific">Pyxidicoccus fallax</name>
    <dbReference type="NCBI Taxonomy" id="394095"/>
    <lineage>
        <taxon>Bacteria</taxon>
        <taxon>Pseudomonadati</taxon>
        <taxon>Myxococcota</taxon>
        <taxon>Myxococcia</taxon>
        <taxon>Myxococcales</taxon>
        <taxon>Cystobacterineae</taxon>
        <taxon>Myxococcaceae</taxon>
        <taxon>Pyxidicoccus</taxon>
    </lineage>
</organism>
<name>A0A848LM46_9BACT</name>
<proteinExistence type="predicted"/>
<dbReference type="Proteomes" id="UP000518300">
    <property type="component" value="Unassembled WGS sequence"/>
</dbReference>
<feature type="region of interest" description="Disordered" evidence="1">
    <location>
        <begin position="30"/>
        <end position="50"/>
    </location>
</feature>
<gene>
    <name evidence="2" type="ORF">HG543_28715</name>
</gene>
<feature type="compositionally biased region" description="Polar residues" evidence="1">
    <location>
        <begin position="36"/>
        <end position="50"/>
    </location>
</feature>
<dbReference type="EMBL" id="JABBJJ010000155">
    <property type="protein sequence ID" value="NMO18816.1"/>
    <property type="molecule type" value="Genomic_DNA"/>
</dbReference>
<sequence>MEAWSPRSTKEFSMRRLVPALLSTSLLVGCGPAESEPSSRPTEGQSAPLTTTDVDVAPECQGILTFLNTASFETLDTYLPSNVASNLVGHRATAPFTTLAEVAAVSGVGATRLTQIEGGARELGYITSTCAGIYDELALSADDAAAVVALVNTVDGSSLYAILPNAWTGATNLINLRPFTSVQAISATSGIGAASLRDLRNAATQGYAFSVLIAAINAQPESMWTTRLSQDFTVESVLGGAYSNGHLDSGMCFGIDPSLYPEGEWNTRPALATGAEVLSQVESSVGYAERNGPLSQEVITAGLAELEAKTAGGTFMGCYISYYTEATWAGTVVTFFIDTETGYRVLTAQDWVE</sequence>
<dbReference type="SUPFAM" id="SSF47781">
    <property type="entry name" value="RuvA domain 2-like"/>
    <property type="match status" value="1"/>
</dbReference>
<reference evidence="2 3" key="1">
    <citation type="submission" date="2020-04" db="EMBL/GenBank/DDBJ databases">
        <title>Draft genome of Pyxidicoccus fallax type strain.</title>
        <authorList>
            <person name="Whitworth D.E."/>
        </authorList>
    </citation>
    <scope>NUCLEOTIDE SEQUENCE [LARGE SCALE GENOMIC DNA]</scope>
    <source>
        <strain evidence="2 3">DSM 14698</strain>
    </source>
</reference>
<evidence type="ECO:0000256" key="1">
    <source>
        <dbReference type="SAM" id="MobiDB-lite"/>
    </source>
</evidence>
<comment type="caution">
    <text evidence="2">The sequence shown here is derived from an EMBL/GenBank/DDBJ whole genome shotgun (WGS) entry which is preliminary data.</text>
</comment>
<protein>
    <submittedName>
        <fullName evidence="2">Helix-hairpin-helix domain-containing protein</fullName>
    </submittedName>
</protein>
<evidence type="ECO:0000313" key="2">
    <source>
        <dbReference type="EMBL" id="NMO18816.1"/>
    </source>
</evidence>
<dbReference type="AlphaFoldDB" id="A0A848LM46"/>
<dbReference type="InterPro" id="IPR010994">
    <property type="entry name" value="RuvA_2-like"/>
</dbReference>
<dbReference type="PROSITE" id="PS51257">
    <property type="entry name" value="PROKAR_LIPOPROTEIN"/>
    <property type="match status" value="1"/>
</dbReference>
<accession>A0A848LM46</accession>
<keyword evidence="3" id="KW-1185">Reference proteome</keyword>